<dbReference type="RefSeq" id="WP_344881100.1">
    <property type="nucleotide sequence ID" value="NZ_BAABCJ010000001.1"/>
</dbReference>
<proteinExistence type="predicted"/>
<sequence length="229" mass="23491">MARTPKLDAVLAAQVESARAALTELVAQDQIGDHLEATAEGERLVMHRFEARVPGYGGWQWFVTLARGPRMKVPTVCDSGLLPGAGALLAPDWVPWAERVAPEELEAERLAEAAAAAAEGAADGGAGTTSSSAGSPEEDGAGGVRPTPETAEAGSAGDGPVPSDAEDSDSSHDTGRSRHGEAPGAGAAPEAAATGDDDARAAADADADSESEQPRRPRRRRRARRATRG</sequence>
<feature type="compositionally biased region" description="Low complexity" evidence="1">
    <location>
        <begin position="112"/>
        <end position="121"/>
    </location>
</feature>
<protein>
    <recommendedName>
        <fullName evidence="4">DUF3027 domain-containing protein</fullName>
    </recommendedName>
</protein>
<organism evidence="2 3">
    <name type="scientific">Zhihengliuella alba</name>
    <dbReference type="NCBI Taxonomy" id="547018"/>
    <lineage>
        <taxon>Bacteria</taxon>
        <taxon>Bacillati</taxon>
        <taxon>Actinomycetota</taxon>
        <taxon>Actinomycetes</taxon>
        <taxon>Micrococcales</taxon>
        <taxon>Micrococcaceae</taxon>
        <taxon>Zhihengliuella</taxon>
    </lineage>
</organism>
<comment type="caution">
    <text evidence="2">The sequence shown here is derived from an EMBL/GenBank/DDBJ whole genome shotgun (WGS) entry which is preliminary data.</text>
</comment>
<feature type="compositionally biased region" description="Low complexity" evidence="1">
    <location>
        <begin position="182"/>
        <end position="194"/>
    </location>
</feature>
<dbReference type="EMBL" id="BAABCJ010000001">
    <property type="protein sequence ID" value="GAA3699867.1"/>
    <property type="molecule type" value="Genomic_DNA"/>
</dbReference>
<dbReference type="InterPro" id="IPR021391">
    <property type="entry name" value="DUF3027"/>
</dbReference>
<evidence type="ECO:0000313" key="3">
    <source>
        <dbReference type="Proteomes" id="UP001501536"/>
    </source>
</evidence>
<feature type="region of interest" description="Disordered" evidence="1">
    <location>
        <begin position="111"/>
        <end position="229"/>
    </location>
</feature>
<dbReference type="Pfam" id="PF11228">
    <property type="entry name" value="DUF3027"/>
    <property type="match status" value="1"/>
</dbReference>
<name>A0ABP7D5T1_9MICC</name>
<feature type="compositionally biased region" description="Basic and acidic residues" evidence="1">
    <location>
        <begin position="169"/>
        <end position="181"/>
    </location>
</feature>
<feature type="compositionally biased region" description="Basic residues" evidence="1">
    <location>
        <begin position="216"/>
        <end position="229"/>
    </location>
</feature>
<accession>A0ABP7D5T1</accession>
<evidence type="ECO:0000313" key="2">
    <source>
        <dbReference type="EMBL" id="GAA3699867.1"/>
    </source>
</evidence>
<gene>
    <name evidence="2" type="ORF">GCM10022377_11120</name>
</gene>
<evidence type="ECO:0008006" key="4">
    <source>
        <dbReference type="Google" id="ProtNLM"/>
    </source>
</evidence>
<keyword evidence="3" id="KW-1185">Reference proteome</keyword>
<reference evidence="3" key="1">
    <citation type="journal article" date="2019" name="Int. J. Syst. Evol. Microbiol.">
        <title>The Global Catalogue of Microorganisms (GCM) 10K type strain sequencing project: providing services to taxonomists for standard genome sequencing and annotation.</title>
        <authorList>
            <consortium name="The Broad Institute Genomics Platform"/>
            <consortium name="The Broad Institute Genome Sequencing Center for Infectious Disease"/>
            <person name="Wu L."/>
            <person name="Ma J."/>
        </authorList>
    </citation>
    <scope>NUCLEOTIDE SEQUENCE [LARGE SCALE GENOMIC DNA]</scope>
    <source>
        <strain evidence="3">JCM 16961</strain>
    </source>
</reference>
<evidence type="ECO:0000256" key="1">
    <source>
        <dbReference type="SAM" id="MobiDB-lite"/>
    </source>
</evidence>
<dbReference type="Proteomes" id="UP001501536">
    <property type="component" value="Unassembled WGS sequence"/>
</dbReference>